<evidence type="ECO:0000313" key="2">
    <source>
        <dbReference type="EMBL" id="MBJ6362311.1"/>
    </source>
</evidence>
<proteinExistence type="predicted"/>
<keyword evidence="1" id="KW-0812">Transmembrane</keyword>
<dbReference type="EMBL" id="JAELUP010000065">
    <property type="protein sequence ID" value="MBJ6362311.1"/>
    <property type="molecule type" value="Genomic_DNA"/>
</dbReference>
<feature type="transmembrane region" description="Helical" evidence="1">
    <location>
        <begin position="31"/>
        <end position="48"/>
    </location>
</feature>
<evidence type="ECO:0000256" key="1">
    <source>
        <dbReference type="SAM" id="Phobius"/>
    </source>
</evidence>
<protein>
    <submittedName>
        <fullName evidence="2">DUF5325 family protein</fullName>
    </submittedName>
</protein>
<sequence length="60" mass="6787">MPKSLSLLFAGVSVIFMSATAVSLSHNRWLALLFFALTILNIGYGFVVKARYRRKQEPQQ</sequence>
<dbReference type="RefSeq" id="WP_199019833.1">
    <property type="nucleotide sequence ID" value="NZ_JAELUP010000065.1"/>
</dbReference>
<keyword evidence="1" id="KW-0472">Membrane</keyword>
<gene>
    <name evidence="2" type="ORF">JFN88_13625</name>
</gene>
<dbReference type="Proteomes" id="UP000640274">
    <property type="component" value="Unassembled WGS sequence"/>
</dbReference>
<keyword evidence="3" id="KW-1185">Reference proteome</keyword>
<accession>A0A934IZX7</accession>
<keyword evidence="1" id="KW-1133">Transmembrane helix</keyword>
<comment type="caution">
    <text evidence="2">The sequence shown here is derived from an EMBL/GenBank/DDBJ whole genome shotgun (WGS) entry which is preliminary data.</text>
</comment>
<evidence type="ECO:0000313" key="3">
    <source>
        <dbReference type="Proteomes" id="UP000640274"/>
    </source>
</evidence>
<name>A0A934IZX7_9BACL</name>
<reference evidence="2" key="1">
    <citation type="submission" date="2020-12" db="EMBL/GenBank/DDBJ databases">
        <authorList>
            <person name="Huq M.A."/>
        </authorList>
    </citation>
    <scope>NUCLEOTIDE SEQUENCE</scope>
    <source>
        <strain evidence="2">MAHUQ-46</strain>
    </source>
</reference>
<dbReference type="AlphaFoldDB" id="A0A934IZX7"/>
<organism evidence="2 3">
    <name type="scientific">Paenibacillus roseus</name>
    <dbReference type="NCBI Taxonomy" id="2798579"/>
    <lineage>
        <taxon>Bacteria</taxon>
        <taxon>Bacillati</taxon>
        <taxon>Bacillota</taxon>
        <taxon>Bacilli</taxon>
        <taxon>Bacillales</taxon>
        <taxon>Paenibacillaceae</taxon>
        <taxon>Paenibacillus</taxon>
    </lineage>
</organism>